<evidence type="ECO:0000256" key="4">
    <source>
        <dbReference type="SAM" id="SignalP"/>
    </source>
</evidence>
<evidence type="ECO:0000256" key="1">
    <source>
        <dbReference type="PROSITE-ProRule" id="PRU00339"/>
    </source>
</evidence>
<feature type="chain" id="PRO_5022668100" evidence="4">
    <location>
        <begin position="21"/>
        <end position="935"/>
    </location>
</feature>
<dbReference type="Gene3D" id="2.30.30.40">
    <property type="entry name" value="SH3 Domains"/>
    <property type="match status" value="1"/>
</dbReference>
<dbReference type="PROSITE" id="PS50005">
    <property type="entry name" value="TPR"/>
    <property type="match status" value="1"/>
</dbReference>
<evidence type="ECO:0000256" key="3">
    <source>
        <dbReference type="SAM" id="Phobius"/>
    </source>
</evidence>
<accession>A0A5C5YJU1</accession>
<dbReference type="OrthoDB" id="226310at2"/>
<dbReference type="InterPro" id="IPR011990">
    <property type="entry name" value="TPR-like_helical_dom_sf"/>
</dbReference>
<dbReference type="Proteomes" id="UP000318053">
    <property type="component" value="Unassembled WGS sequence"/>
</dbReference>
<proteinExistence type="predicted"/>
<keyword evidence="3" id="KW-0472">Membrane</keyword>
<evidence type="ECO:0000313" key="6">
    <source>
        <dbReference type="Proteomes" id="UP000318053"/>
    </source>
</evidence>
<dbReference type="InterPro" id="IPR019734">
    <property type="entry name" value="TPR_rpt"/>
</dbReference>
<reference evidence="5 6" key="1">
    <citation type="submission" date="2019-02" db="EMBL/GenBank/DDBJ databases">
        <title>Deep-cultivation of Planctomycetes and their phenomic and genomic characterization uncovers novel biology.</title>
        <authorList>
            <person name="Wiegand S."/>
            <person name="Jogler M."/>
            <person name="Boedeker C."/>
            <person name="Pinto D."/>
            <person name="Vollmers J."/>
            <person name="Rivas-Marin E."/>
            <person name="Kohn T."/>
            <person name="Peeters S.H."/>
            <person name="Heuer A."/>
            <person name="Rast P."/>
            <person name="Oberbeckmann S."/>
            <person name="Bunk B."/>
            <person name="Jeske O."/>
            <person name="Meyerdierks A."/>
            <person name="Storesund J.E."/>
            <person name="Kallscheuer N."/>
            <person name="Luecker S."/>
            <person name="Lage O.M."/>
            <person name="Pohl T."/>
            <person name="Merkel B.J."/>
            <person name="Hornburger P."/>
            <person name="Mueller R.-W."/>
            <person name="Bruemmer F."/>
            <person name="Labrenz M."/>
            <person name="Spormann A.M."/>
            <person name="Op Den Camp H."/>
            <person name="Overmann J."/>
            <person name="Amann R."/>
            <person name="Jetten M.S.M."/>
            <person name="Mascher T."/>
            <person name="Medema M.H."/>
            <person name="Devos D.P."/>
            <person name="Kaster A.-K."/>
            <person name="Ovreas L."/>
            <person name="Rohde M."/>
            <person name="Galperin M.Y."/>
            <person name="Jogler C."/>
        </authorList>
    </citation>
    <scope>NUCLEOTIDE SEQUENCE [LARGE SCALE GENOMIC DNA]</scope>
    <source>
        <strain evidence="5 6">CA85</strain>
    </source>
</reference>
<evidence type="ECO:0000313" key="5">
    <source>
        <dbReference type="EMBL" id="TWT75079.1"/>
    </source>
</evidence>
<comment type="caution">
    <text evidence="5">The sequence shown here is derived from an EMBL/GenBank/DDBJ whole genome shotgun (WGS) entry which is preliminary data.</text>
</comment>
<dbReference type="AlphaFoldDB" id="A0A5C5YJU1"/>
<dbReference type="PANTHER" id="PTHR40940">
    <property type="entry name" value="PROTEIN BATD-RELATED"/>
    <property type="match status" value="1"/>
</dbReference>
<dbReference type="SMART" id="SM00028">
    <property type="entry name" value="TPR"/>
    <property type="match status" value="1"/>
</dbReference>
<keyword evidence="3" id="KW-0812">Transmembrane</keyword>
<feature type="signal peptide" evidence="4">
    <location>
        <begin position="1"/>
        <end position="20"/>
    </location>
</feature>
<dbReference type="RefSeq" id="WP_146389571.1">
    <property type="nucleotide sequence ID" value="NZ_SJPK01000001.1"/>
</dbReference>
<name>A0A5C5YJU1_9BACT</name>
<evidence type="ECO:0000256" key="2">
    <source>
        <dbReference type="SAM" id="MobiDB-lite"/>
    </source>
</evidence>
<keyword evidence="3" id="KW-1133">Transmembrane helix</keyword>
<sequence precursor="true">MKPLFNAILLVIFITAVADAAEIETRISTREAYVGSPIVLQVAISNSSSLEQPSLPTIDGCDIRSAGSPRTSSQITIINGRQSSQRSVTMQYLITPRREGTFTVPSMPFKADDETLKSDPMQFIATRSQTGDLMFVEIEGSKESVFVGEPLDLTLKIWIKPFHDPETGLTLGEGETWTTISASTSWGGFSDRMEELSGRGQRPGGEEVLREDSGGQQRSYYLYRIEATVYPKRVGRIDADDVQIVVNYPTQVGRARSPFSGFFDNSFFNGPFGSRLAITHSRPIVSEASVDATEVLPIPQQNRPNDYRGAVGTYRILTDASPTSVDAGDPISLRIAIVGTGPMELIQSPPLAEMKKLTKDFKVPAEPLAGYARDDTKFFSTTIRPRHADIDEIPPIGFSFFDPDTKQFETVFSEPIAISVDEAEMLALDSIVAGGGRTSPETEEATVAANLPDYTNQCGTAVLARRQSSAPANWWWAFVILPPIVFAGVAISKHRKTIGAWGRRILPAKKACLRAIDRARDENEIKHALAEFIQRRCRRRSDAPATGAQSRSQDPLVSAVGSLRLAGMYKVAADVETFLLPNHSMRTESLASVADTARELVDRVDVATASQPTRRIRRNKSPHRASPQPLNTPLNRGVGMFLFVVVFAGGAGRLMAAAPDDQVFQASHDIAASPAPQELHSSSLTLSEDQQATLLDEASDAYEQVTSDADAADAKESLTTAKNKYRLLVQSGIHNPGLYVNLANAEMQTGELGYAIANYENALRLDPEHQQARRNLAYADRQRQGATDPPTSEVTIGSLWERLIGLVSRQALIGILVLSSLTFWGLLTVRIVSQPFPVFAYAAVPLALLLLSLGMLVVSDSSPSRPYSAVIVADEVSLRAGDGDDYEPIAALSAAAGQRVETIAQRGQWTCIRTESGDQGWVLDRDLAILTTADE</sequence>
<dbReference type="Gene3D" id="1.25.40.10">
    <property type="entry name" value="Tetratricopeptide repeat domain"/>
    <property type="match status" value="1"/>
</dbReference>
<keyword evidence="6" id="KW-1185">Reference proteome</keyword>
<dbReference type="InterPro" id="IPR025738">
    <property type="entry name" value="BatD"/>
</dbReference>
<feature type="transmembrane region" description="Helical" evidence="3">
    <location>
        <begin position="474"/>
        <end position="491"/>
    </location>
</feature>
<feature type="transmembrane region" description="Helical" evidence="3">
    <location>
        <begin position="838"/>
        <end position="858"/>
    </location>
</feature>
<dbReference type="SUPFAM" id="SSF48452">
    <property type="entry name" value="TPR-like"/>
    <property type="match status" value="1"/>
</dbReference>
<feature type="repeat" description="TPR" evidence="1">
    <location>
        <begin position="736"/>
        <end position="769"/>
    </location>
</feature>
<gene>
    <name evidence="5" type="ORF">CA85_03670</name>
</gene>
<dbReference type="EMBL" id="SJPK01000001">
    <property type="protein sequence ID" value="TWT75079.1"/>
    <property type="molecule type" value="Genomic_DNA"/>
</dbReference>
<dbReference type="PANTHER" id="PTHR40940:SF2">
    <property type="entry name" value="BATD"/>
    <property type="match status" value="1"/>
</dbReference>
<keyword evidence="4" id="KW-0732">Signal</keyword>
<protein>
    <submittedName>
        <fullName evidence="5">Uncharacterized protein</fullName>
    </submittedName>
</protein>
<feature type="region of interest" description="Disordered" evidence="2">
    <location>
        <begin position="609"/>
        <end position="632"/>
    </location>
</feature>
<feature type="compositionally biased region" description="Basic residues" evidence="2">
    <location>
        <begin position="614"/>
        <end position="623"/>
    </location>
</feature>
<keyword evidence="1" id="KW-0802">TPR repeat</keyword>
<feature type="transmembrane region" description="Helical" evidence="3">
    <location>
        <begin position="811"/>
        <end position="832"/>
    </location>
</feature>
<dbReference type="Pfam" id="PF13584">
    <property type="entry name" value="BatD"/>
    <property type="match status" value="1"/>
</dbReference>
<organism evidence="5 6">
    <name type="scientific">Allorhodopirellula solitaria</name>
    <dbReference type="NCBI Taxonomy" id="2527987"/>
    <lineage>
        <taxon>Bacteria</taxon>
        <taxon>Pseudomonadati</taxon>
        <taxon>Planctomycetota</taxon>
        <taxon>Planctomycetia</taxon>
        <taxon>Pirellulales</taxon>
        <taxon>Pirellulaceae</taxon>
        <taxon>Allorhodopirellula</taxon>
    </lineage>
</organism>